<reference evidence="8" key="2">
    <citation type="submission" date="2025-09" db="UniProtKB">
        <authorList>
            <consortium name="Ensembl"/>
        </authorList>
    </citation>
    <scope>IDENTIFICATION</scope>
</reference>
<evidence type="ECO:0000259" key="7">
    <source>
        <dbReference type="Pfam" id="PF10421"/>
    </source>
</evidence>
<evidence type="ECO:0000256" key="2">
    <source>
        <dbReference type="ARBA" id="ARBA00022588"/>
    </source>
</evidence>
<dbReference type="GO" id="GO:0001730">
    <property type="term" value="F:2'-5'-oligoadenylate synthetase activity"/>
    <property type="evidence" value="ECO:0007669"/>
    <property type="project" value="UniProtKB-EC"/>
</dbReference>
<comment type="similarity">
    <text evidence="1">Belongs to the 2-5A synthase family.</text>
</comment>
<dbReference type="Ensembl" id="ENSNNAT00000026285.1">
    <property type="protein sequence ID" value="ENSNNAP00000025074.1"/>
    <property type="gene ID" value="ENSNNAG00000016100.1"/>
</dbReference>
<evidence type="ECO:0000256" key="6">
    <source>
        <dbReference type="SAM" id="Phobius"/>
    </source>
</evidence>
<dbReference type="GO" id="GO:0005829">
    <property type="term" value="C:cytosol"/>
    <property type="evidence" value="ECO:0007669"/>
    <property type="project" value="TreeGrafter"/>
</dbReference>
<proteinExistence type="inferred from homology"/>
<dbReference type="GeneTree" id="ENSGT00510000046406"/>
<protein>
    <recommendedName>
        <fullName evidence="7">2'-5'-oligoadenylate synthetase 1 domain-containing protein</fullName>
    </recommendedName>
</protein>
<evidence type="ECO:0000256" key="1">
    <source>
        <dbReference type="ARBA" id="ARBA00009526"/>
    </source>
</evidence>
<dbReference type="InterPro" id="IPR018952">
    <property type="entry name" value="2-5-oligoAdlate_synth_1_dom2/C"/>
</dbReference>
<dbReference type="InterPro" id="IPR043519">
    <property type="entry name" value="NT_sf"/>
</dbReference>
<dbReference type="SUPFAM" id="SSF81631">
    <property type="entry name" value="PAP/OAS1 substrate-binding domain"/>
    <property type="match status" value="1"/>
</dbReference>
<dbReference type="GO" id="GO:0046872">
    <property type="term" value="F:metal ion binding"/>
    <property type="evidence" value="ECO:0007669"/>
    <property type="project" value="UniProtKB-KW"/>
</dbReference>
<keyword evidence="5" id="KW-0051">Antiviral defense</keyword>
<dbReference type="AlphaFoldDB" id="A0A8C6YB06"/>
<dbReference type="FunFam" id="1.10.1410.20:FF:000001">
    <property type="entry name" value="2'-5'-oligoadenylate synthetase 1"/>
    <property type="match status" value="1"/>
</dbReference>
<dbReference type="GO" id="GO:0016020">
    <property type="term" value="C:membrane"/>
    <property type="evidence" value="ECO:0007669"/>
    <property type="project" value="TreeGrafter"/>
</dbReference>
<dbReference type="GO" id="GO:0045071">
    <property type="term" value="P:negative regulation of viral genome replication"/>
    <property type="evidence" value="ECO:0007669"/>
    <property type="project" value="TreeGrafter"/>
</dbReference>
<keyword evidence="6" id="KW-0472">Membrane</keyword>
<dbReference type="PANTHER" id="PTHR11258">
    <property type="entry name" value="2-5 OLIGOADENYLATE SYNTHETASE"/>
    <property type="match status" value="1"/>
</dbReference>
<name>A0A8C6YB06_NAJNA</name>
<dbReference type="OMA" id="RWYKQKL"/>
<evidence type="ECO:0000313" key="8">
    <source>
        <dbReference type="Ensembl" id="ENSNNAP00000025074.1"/>
    </source>
</evidence>
<reference evidence="8" key="1">
    <citation type="submission" date="2025-08" db="UniProtKB">
        <authorList>
            <consortium name="Ensembl"/>
        </authorList>
    </citation>
    <scope>IDENTIFICATION</scope>
</reference>
<dbReference type="GO" id="GO:0005524">
    <property type="term" value="F:ATP binding"/>
    <property type="evidence" value="ECO:0007669"/>
    <property type="project" value="UniProtKB-KW"/>
</dbReference>
<evidence type="ECO:0000256" key="3">
    <source>
        <dbReference type="ARBA" id="ARBA00022859"/>
    </source>
</evidence>
<accession>A0A8C6YB06</accession>
<evidence type="ECO:0000256" key="5">
    <source>
        <dbReference type="ARBA" id="ARBA00023118"/>
    </source>
</evidence>
<organism evidence="8 9">
    <name type="scientific">Naja naja</name>
    <name type="common">Indian cobra</name>
    <dbReference type="NCBI Taxonomy" id="35670"/>
    <lineage>
        <taxon>Eukaryota</taxon>
        <taxon>Metazoa</taxon>
        <taxon>Chordata</taxon>
        <taxon>Craniata</taxon>
        <taxon>Vertebrata</taxon>
        <taxon>Euteleostomi</taxon>
        <taxon>Lepidosauria</taxon>
        <taxon>Squamata</taxon>
        <taxon>Bifurcata</taxon>
        <taxon>Unidentata</taxon>
        <taxon>Episquamata</taxon>
        <taxon>Toxicofera</taxon>
        <taxon>Serpentes</taxon>
        <taxon>Colubroidea</taxon>
        <taxon>Elapidae</taxon>
        <taxon>Elapinae</taxon>
        <taxon>Naja</taxon>
    </lineage>
</organism>
<dbReference type="GO" id="GO:0003725">
    <property type="term" value="F:double-stranded RNA binding"/>
    <property type="evidence" value="ECO:0007669"/>
    <property type="project" value="TreeGrafter"/>
</dbReference>
<dbReference type="SUPFAM" id="SSF81301">
    <property type="entry name" value="Nucleotidyltransferase"/>
    <property type="match status" value="1"/>
</dbReference>
<feature type="domain" description="2'-5'-oligoadenylate synthetase 1" evidence="7">
    <location>
        <begin position="190"/>
        <end position="365"/>
    </location>
</feature>
<dbReference type="Proteomes" id="UP000694559">
    <property type="component" value="Unplaced"/>
</dbReference>
<dbReference type="OrthoDB" id="1885901at2759"/>
<sequence length="429" mass="49291">MSGGSGGGGAGTADPRQGIPSVSRISSWRLDYFCSQHLQPQEEFLQQASRAVDRICDFLKTRCFQDAPQPGIKVLRVRSGGGRGGSLGKGTSMKNGKTDLELFLNIFNLYRDLSKDTQTRNRIRRGSLRKIVRWFSECKENMSLELIFEKSKWSNPRVLQFKLRSKKTEDFIDFDVLPAYDALGHYDGSMPNPQIYVDLIRTGKSGEFSPCFTELQKDFIKDQPTKLKSLICLVKHWYNEVQEKSFPPKYALELLTVYAWEQGSGKTVFNTAEGFRTVLWLIEHYKEIRIYWTEYYDFQNEIIKQYLQKQLCKTRPVILDPADPTANLGEAEGWDRLAEKARCYASMNCCQKRDGSVVEPWDVPVREKNGKVAFFAITIALFFLFSFFPFLSFLPFLPSFPVLRMQYCRLTLPTARSSILTGRLSFQGQ</sequence>
<dbReference type="GO" id="GO:0045087">
    <property type="term" value="P:innate immune response"/>
    <property type="evidence" value="ECO:0007669"/>
    <property type="project" value="UniProtKB-KW"/>
</dbReference>
<dbReference type="Pfam" id="PF10421">
    <property type="entry name" value="OAS1_C"/>
    <property type="match status" value="1"/>
</dbReference>
<keyword evidence="3" id="KW-0391">Immunity</keyword>
<keyword evidence="6" id="KW-1133">Transmembrane helix</keyword>
<dbReference type="Gene3D" id="1.10.1410.20">
    <property type="entry name" value="2'-5'-oligoadenylate synthetase 1, domain 2"/>
    <property type="match status" value="1"/>
</dbReference>
<evidence type="ECO:0000313" key="9">
    <source>
        <dbReference type="Proteomes" id="UP000694559"/>
    </source>
</evidence>
<dbReference type="InterPro" id="IPR006117">
    <property type="entry name" value="2-5OAS_C_CS"/>
</dbReference>
<dbReference type="PROSITE" id="PS00833">
    <property type="entry name" value="25A_SYNTH_2"/>
    <property type="match status" value="1"/>
</dbReference>
<feature type="transmembrane region" description="Helical" evidence="6">
    <location>
        <begin position="372"/>
        <end position="397"/>
    </location>
</feature>
<keyword evidence="9" id="KW-1185">Reference proteome</keyword>
<evidence type="ECO:0000256" key="4">
    <source>
        <dbReference type="ARBA" id="ARBA00022884"/>
    </source>
</evidence>
<keyword evidence="6" id="KW-0812">Transmembrane</keyword>
<keyword evidence="2" id="KW-0399">Innate immunity</keyword>
<dbReference type="PROSITE" id="PS50152">
    <property type="entry name" value="25A_SYNTH_3"/>
    <property type="match status" value="1"/>
</dbReference>
<dbReference type="GO" id="GO:0005654">
    <property type="term" value="C:nucleoplasm"/>
    <property type="evidence" value="ECO:0007669"/>
    <property type="project" value="TreeGrafter"/>
</dbReference>
<dbReference type="FunFam" id="3.30.460.10:FF:000007">
    <property type="entry name" value="2'-5'-oligoadenylate synthetase 1"/>
    <property type="match status" value="1"/>
</dbReference>
<keyword evidence="4" id="KW-0694">RNA-binding</keyword>
<dbReference type="Gene3D" id="3.30.460.10">
    <property type="entry name" value="Beta Polymerase, domain 2"/>
    <property type="match status" value="1"/>
</dbReference>
<dbReference type="GO" id="GO:0051607">
    <property type="term" value="P:defense response to virus"/>
    <property type="evidence" value="ECO:0007669"/>
    <property type="project" value="UniProtKB-KW"/>
</dbReference>
<dbReference type="PANTHER" id="PTHR11258:SF7">
    <property type="entry name" value="2'-5'-OLIGOADENYLATE SYNTHASE-LIKE PROTEIN 2"/>
    <property type="match status" value="1"/>
</dbReference>